<organism evidence="10 11">
    <name type="scientific">Noviherbaspirillum suwonense</name>
    <dbReference type="NCBI Taxonomy" id="1224511"/>
    <lineage>
        <taxon>Bacteria</taxon>
        <taxon>Pseudomonadati</taxon>
        <taxon>Pseudomonadota</taxon>
        <taxon>Betaproteobacteria</taxon>
        <taxon>Burkholderiales</taxon>
        <taxon>Oxalobacteraceae</taxon>
        <taxon>Noviherbaspirillum</taxon>
    </lineage>
</organism>
<feature type="transmembrane region" description="Helical" evidence="8">
    <location>
        <begin position="46"/>
        <end position="62"/>
    </location>
</feature>
<dbReference type="Pfam" id="PF11984">
    <property type="entry name" value="DUF3485"/>
    <property type="match status" value="1"/>
</dbReference>
<evidence type="ECO:0000256" key="2">
    <source>
        <dbReference type="ARBA" id="ARBA00022475"/>
    </source>
</evidence>
<keyword evidence="11" id="KW-1185">Reference proteome</keyword>
<dbReference type="RefSeq" id="WP_283443668.1">
    <property type="nucleotide sequence ID" value="NZ_FXUL01000015.1"/>
</dbReference>
<feature type="transmembrane region" description="Helical" evidence="8">
    <location>
        <begin position="105"/>
        <end position="135"/>
    </location>
</feature>
<accession>A0ABY1QF27</accession>
<keyword evidence="5" id="KW-0378">Hydrolase</keyword>
<feature type="domain" description="Methanolan biosynthesis EpsI" evidence="9">
    <location>
        <begin position="311"/>
        <end position="506"/>
    </location>
</feature>
<name>A0ABY1QF27_9BURK</name>
<evidence type="ECO:0000256" key="6">
    <source>
        <dbReference type="ARBA" id="ARBA00022989"/>
    </source>
</evidence>
<gene>
    <name evidence="10" type="ORF">SAMN06295970_11542</name>
</gene>
<evidence type="ECO:0000256" key="8">
    <source>
        <dbReference type="SAM" id="Phobius"/>
    </source>
</evidence>
<evidence type="ECO:0000256" key="1">
    <source>
        <dbReference type="ARBA" id="ARBA00004651"/>
    </source>
</evidence>
<feature type="transmembrane region" description="Helical" evidence="8">
    <location>
        <begin position="302"/>
        <end position="321"/>
    </location>
</feature>
<feature type="transmembrane region" description="Helical" evidence="8">
    <location>
        <begin position="214"/>
        <end position="241"/>
    </location>
</feature>
<keyword evidence="6 8" id="KW-1133">Transmembrane helix</keyword>
<proteinExistence type="predicted"/>
<dbReference type="Proteomes" id="UP001158049">
    <property type="component" value="Unassembled WGS sequence"/>
</dbReference>
<keyword evidence="7 8" id="KW-0472">Membrane</keyword>
<evidence type="ECO:0000313" key="10">
    <source>
        <dbReference type="EMBL" id="SMP69486.1"/>
    </source>
</evidence>
<keyword evidence="4 8" id="KW-0812">Transmembrane</keyword>
<dbReference type="EMBL" id="FXUL01000015">
    <property type="protein sequence ID" value="SMP69486.1"/>
    <property type="molecule type" value="Genomic_DNA"/>
</dbReference>
<keyword evidence="3" id="KW-0645">Protease</keyword>
<sequence length="514" mass="56381">MLLTETRTAPRDMVKTLAILMAVLAPFIIYAGTAQSIVSIWNSSETFAHGYIILPISLWLIWKRREVLARMSPTPYWPALLSLAVCGFGWLLAEMGDVQVVRQYAFAAMLPLTVVVICGLRISWAIAFPLAYVLLAVPFGEVFIDPLINLTADFTVWAVQMTGIPVLRDGTNFSIPTGNWSVVEACSGVRYLIASITLGCLYAYLTYRSRKRQLMFILLATLVPIVANGLRAYMIVMIGHLSGMALATGVDHIIYGWLFFGLVMFIMFWIGGRWREDISAADLADADAAALRTAGAPAASSAQVAGAALAVIACLAFWPLYASFSLRASASDTPASLQSFKPSWNASQPFTNWTPRLNPAAATLNQTLQKDGQRVGLSMRYYRNQTPGAGLISSANQLVGDSETDPWRRTGSGARIEQIGERQLQVRETRLRGPDGALVVWQWYWIDGGFTANDYLGKVLQAKERLLMRGDDGAGLMVYARFDENPETARTALRSFLATELPAMESALAANGRH</sequence>
<comment type="subcellular location">
    <subcellularLocation>
        <location evidence="1">Cell membrane</location>
        <topology evidence="1">Multi-pass membrane protein</topology>
    </subcellularLocation>
</comment>
<keyword evidence="2" id="KW-1003">Cell membrane</keyword>
<evidence type="ECO:0000256" key="5">
    <source>
        <dbReference type="ARBA" id="ARBA00022801"/>
    </source>
</evidence>
<evidence type="ECO:0000256" key="3">
    <source>
        <dbReference type="ARBA" id="ARBA00022670"/>
    </source>
</evidence>
<reference evidence="10 11" key="1">
    <citation type="submission" date="2017-05" db="EMBL/GenBank/DDBJ databases">
        <authorList>
            <person name="Varghese N."/>
            <person name="Submissions S."/>
        </authorList>
    </citation>
    <scope>NUCLEOTIDE SEQUENCE [LARGE SCALE GENOMIC DNA]</scope>
    <source>
        <strain evidence="10 11">DSM 26001</strain>
    </source>
</reference>
<dbReference type="Pfam" id="PF09721">
    <property type="entry name" value="Exosortase_EpsH"/>
    <property type="match status" value="1"/>
</dbReference>
<dbReference type="InterPro" id="IPR019127">
    <property type="entry name" value="Exosortase"/>
</dbReference>
<feature type="transmembrane region" description="Helical" evidence="8">
    <location>
        <begin position="253"/>
        <end position="270"/>
    </location>
</feature>
<dbReference type="NCBIfam" id="TIGR02602">
    <property type="entry name" value="8TM_EpsH"/>
    <property type="match status" value="1"/>
</dbReference>
<evidence type="ECO:0000259" key="9">
    <source>
        <dbReference type="Pfam" id="PF11984"/>
    </source>
</evidence>
<feature type="transmembrane region" description="Helical" evidence="8">
    <location>
        <begin position="188"/>
        <end position="207"/>
    </location>
</feature>
<dbReference type="NCBIfam" id="TIGR02914">
    <property type="entry name" value="EpsI_fam"/>
    <property type="match status" value="1"/>
</dbReference>
<dbReference type="InterPro" id="IPR013426">
    <property type="entry name" value="EpsH-like"/>
</dbReference>
<dbReference type="InterPro" id="IPR017540">
    <property type="entry name" value="Exosortase-1"/>
</dbReference>
<evidence type="ECO:0000256" key="4">
    <source>
        <dbReference type="ARBA" id="ARBA00022692"/>
    </source>
</evidence>
<protein>
    <submittedName>
        <fullName evidence="10">Exosortase A</fullName>
    </submittedName>
</protein>
<dbReference type="InterPro" id="IPR014263">
    <property type="entry name" value="Methanolan_biosynth_EpsI"/>
</dbReference>
<evidence type="ECO:0000256" key="7">
    <source>
        <dbReference type="ARBA" id="ARBA00023136"/>
    </source>
</evidence>
<evidence type="ECO:0000313" key="11">
    <source>
        <dbReference type="Proteomes" id="UP001158049"/>
    </source>
</evidence>
<dbReference type="InterPro" id="IPR026392">
    <property type="entry name" value="Exo/Archaeosortase_dom"/>
</dbReference>
<comment type="caution">
    <text evidence="10">The sequence shown here is derived from an EMBL/GenBank/DDBJ whole genome shotgun (WGS) entry which is preliminary data.</text>
</comment>
<dbReference type="NCBIfam" id="TIGR04178">
    <property type="entry name" value="exo_archaeo"/>
    <property type="match status" value="1"/>
</dbReference>
<dbReference type="NCBIfam" id="TIGR03109">
    <property type="entry name" value="exosort_XrtA"/>
    <property type="match status" value="1"/>
</dbReference>
<feature type="transmembrane region" description="Helical" evidence="8">
    <location>
        <begin position="74"/>
        <end position="93"/>
    </location>
</feature>